<dbReference type="PANTHER" id="PTHR43673">
    <property type="entry name" value="NAD(P)H NITROREDUCTASE YDGI-RELATED"/>
    <property type="match status" value="1"/>
</dbReference>
<accession>A0ABP9ZQ16</accession>
<dbReference type="Pfam" id="PF00881">
    <property type="entry name" value="Nitroreductase"/>
    <property type="match status" value="2"/>
</dbReference>
<dbReference type="InterPro" id="IPR000415">
    <property type="entry name" value="Nitroreductase-like"/>
</dbReference>
<evidence type="ECO:0000256" key="2">
    <source>
        <dbReference type="ARBA" id="ARBA00023002"/>
    </source>
</evidence>
<feature type="domain" description="Nitroreductase" evidence="3">
    <location>
        <begin position="106"/>
        <end position="159"/>
    </location>
</feature>
<dbReference type="EMBL" id="BAABWD010000002">
    <property type="protein sequence ID" value="GAA6131557.1"/>
    <property type="molecule type" value="Genomic_DNA"/>
</dbReference>
<keyword evidence="2" id="KW-0560">Oxidoreductase</keyword>
<dbReference type="RefSeq" id="WP_353388194.1">
    <property type="nucleotide sequence ID" value="NZ_BAABWD010000002.1"/>
</dbReference>
<name>A0ABP9ZQ16_9GAMM</name>
<proteinExistence type="inferred from homology"/>
<organism evidence="4 5">
    <name type="scientific">Halopseudomonas sabulinigri</name>
    <dbReference type="NCBI Taxonomy" id="472181"/>
    <lineage>
        <taxon>Bacteria</taxon>
        <taxon>Pseudomonadati</taxon>
        <taxon>Pseudomonadota</taxon>
        <taxon>Gammaproteobacteria</taxon>
        <taxon>Pseudomonadales</taxon>
        <taxon>Pseudomonadaceae</taxon>
        <taxon>Halopseudomonas</taxon>
    </lineage>
</organism>
<protein>
    <recommendedName>
        <fullName evidence="3">Nitroreductase domain-containing protein</fullName>
    </recommendedName>
</protein>
<sequence>MRPRRKVFAEGFIGETVECYRKAADSPTVRNSELKWAHDVLIEYFKAVELNGKIKSSYEIFRNCPSEVQPEAKRNTLLPSEFKPYKHSDLPKSKITFDELQHLFTKRRSVRWYQEREVEIERVTAAINIASLAPSACNRQPYRHIIIKDKETILAIANLAGGTKGFSHNIPLLIVSIGDLSAYPYERDRHLIYIDSSLANMQLLLALQTLGLDSCPINWPDIRDKDEKISKALQLPPHERVIMLISTGYALDEGEIPYSQKKYWEEITQII</sequence>
<keyword evidence="5" id="KW-1185">Reference proteome</keyword>
<gene>
    <name evidence="4" type="ORF">NBRC116187_19170</name>
</gene>
<dbReference type="CDD" id="cd02062">
    <property type="entry name" value="Nitro_FMN_reductase"/>
    <property type="match status" value="1"/>
</dbReference>
<comment type="caution">
    <text evidence="4">The sequence shown here is derived from an EMBL/GenBank/DDBJ whole genome shotgun (WGS) entry which is preliminary data.</text>
</comment>
<dbReference type="PANTHER" id="PTHR43673:SF10">
    <property type="entry name" value="NADH DEHYDROGENASE_NAD(P)H NITROREDUCTASE XCC3605-RELATED"/>
    <property type="match status" value="1"/>
</dbReference>
<comment type="similarity">
    <text evidence="1">Belongs to the nitroreductase family.</text>
</comment>
<dbReference type="Proteomes" id="UP001486808">
    <property type="component" value="Unassembled WGS sequence"/>
</dbReference>
<evidence type="ECO:0000313" key="5">
    <source>
        <dbReference type="Proteomes" id="UP001486808"/>
    </source>
</evidence>
<dbReference type="InterPro" id="IPR029479">
    <property type="entry name" value="Nitroreductase"/>
</dbReference>
<dbReference type="SUPFAM" id="SSF55469">
    <property type="entry name" value="FMN-dependent nitroreductase-like"/>
    <property type="match status" value="1"/>
</dbReference>
<evidence type="ECO:0000259" key="3">
    <source>
        <dbReference type="Pfam" id="PF00881"/>
    </source>
</evidence>
<feature type="domain" description="Nitroreductase" evidence="3">
    <location>
        <begin position="164"/>
        <end position="249"/>
    </location>
</feature>
<evidence type="ECO:0000256" key="1">
    <source>
        <dbReference type="ARBA" id="ARBA00007118"/>
    </source>
</evidence>
<evidence type="ECO:0000313" key="4">
    <source>
        <dbReference type="EMBL" id="GAA6131557.1"/>
    </source>
</evidence>
<dbReference type="Gene3D" id="3.40.109.10">
    <property type="entry name" value="NADH Oxidase"/>
    <property type="match status" value="1"/>
</dbReference>
<reference evidence="4 5" key="1">
    <citation type="submission" date="2024-04" db="EMBL/GenBank/DDBJ databases">
        <title>Draft genome sequence of Halopseudomonas sabulinigri NBRC 116187.</title>
        <authorList>
            <person name="Miyakawa T."/>
            <person name="Kusuya Y."/>
            <person name="Miura T."/>
        </authorList>
    </citation>
    <scope>NUCLEOTIDE SEQUENCE [LARGE SCALE GENOMIC DNA]</scope>
    <source>
        <strain evidence="4 5">4NH20-0042</strain>
    </source>
</reference>